<dbReference type="EMBL" id="RPGO01000025">
    <property type="protein sequence ID" value="RZB29544.1"/>
    <property type="molecule type" value="Genomic_DNA"/>
</dbReference>
<evidence type="ECO:0000313" key="3">
    <source>
        <dbReference type="Proteomes" id="UP000291831"/>
    </source>
</evidence>
<dbReference type="SUPFAM" id="SSF53756">
    <property type="entry name" value="UDP-Glycosyltransferase/glycogen phosphorylase"/>
    <property type="match status" value="1"/>
</dbReference>
<dbReference type="Gene3D" id="3.40.50.2000">
    <property type="entry name" value="Glycogen Phosphorylase B"/>
    <property type="match status" value="2"/>
</dbReference>
<reference evidence="3" key="1">
    <citation type="submission" date="2019-01" db="EMBL/GenBank/DDBJ databases">
        <title>Anaerobic oxidation of ethane by archaea from a marine hydrocarbon seep.</title>
        <authorList>
            <person name="Musat F."/>
        </authorList>
    </citation>
    <scope>NUCLEOTIDE SEQUENCE [LARGE SCALE GENOMIC DNA]</scope>
</reference>
<name>A0A8B3S3H0_9EURY</name>
<evidence type="ECO:0000259" key="1">
    <source>
        <dbReference type="Pfam" id="PF00534"/>
    </source>
</evidence>
<proteinExistence type="predicted"/>
<dbReference type="GO" id="GO:0016757">
    <property type="term" value="F:glycosyltransferase activity"/>
    <property type="evidence" value="ECO:0007669"/>
    <property type="project" value="InterPro"/>
</dbReference>
<dbReference type="AlphaFoldDB" id="A0A8B3S3H0"/>
<comment type="caution">
    <text evidence="2">The sequence shown here is derived from an EMBL/GenBank/DDBJ whole genome shotgun (WGS) entry which is preliminary data.</text>
</comment>
<dbReference type="Proteomes" id="UP000291831">
    <property type="component" value="Unassembled WGS sequence"/>
</dbReference>
<gene>
    <name evidence="2" type="ORF">AEth_01055</name>
</gene>
<protein>
    <recommendedName>
        <fullName evidence="1">Glycosyl transferase family 1 domain-containing protein</fullName>
    </recommendedName>
</protein>
<sequence length="393" mass="45195">MTKTGLFFISDYRGVTCEPGRDPAYWILKELDRADRFKVYSTANRVINSSCFGNIDFLMLDYKGDIQIQKLGYNYAIYNAYKKVKDNVEIIHHCEKFQVGKGYNLIPLLSNISGKAFMIGPVQLPHNVFEDDFLVNSTGLKRSIKKSVYMNRNNLGSMFKIMFKKTIENADVVIVPDSEVRKELSRYIDKNKIELINYGVDLSVYGEYLYTATENNYDITFAGSAIKRKGIEYLLEAIPLIKDQFPEIKLHLLTNGYRIKEYKKLSKDLGITENVVFHGRLEKNKYIELLSNCRLLCLPTLSEGYSWTVLDALCLGVPVVTTTECRCNDLFENGDIGLRVKPADPDALADAILKLFNDFELCKKFSENGLKKREEFGNEIIIPKYMKLYEEYI</sequence>
<organism evidence="2 3">
    <name type="scientific">Candidatus Argoarchaeum ethanivorans</name>
    <dbReference type="NCBI Taxonomy" id="2608793"/>
    <lineage>
        <taxon>Archaea</taxon>
        <taxon>Methanobacteriati</taxon>
        <taxon>Methanobacteriota</taxon>
        <taxon>Stenosarchaea group</taxon>
        <taxon>Methanomicrobia</taxon>
        <taxon>Methanosarcinales</taxon>
        <taxon>Methanosarcinales incertae sedis</taxon>
        <taxon>GOM Arc I cluster</taxon>
        <taxon>Candidatus Argoarchaeum</taxon>
    </lineage>
</organism>
<accession>A0A8B3S3H0</accession>
<evidence type="ECO:0000313" key="2">
    <source>
        <dbReference type="EMBL" id="RZB29544.1"/>
    </source>
</evidence>
<dbReference type="CDD" id="cd03801">
    <property type="entry name" value="GT4_PimA-like"/>
    <property type="match status" value="1"/>
</dbReference>
<dbReference type="PANTHER" id="PTHR12526">
    <property type="entry name" value="GLYCOSYLTRANSFERASE"/>
    <property type="match status" value="1"/>
</dbReference>
<dbReference type="InterPro" id="IPR001296">
    <property type="entry name" value="Glyco_trans_1"/>
</dbReference>
<dbReference type="Pfam" id="PF00534">
    <property type="entry name" value="Glycos_transf_1"/>
    <property type="match status" value="1"/>
</dbReference>
<feature type="domain" description="Glycosyl transferase family 1" evidence="1">
    <location>
        <begin position="214"/>
        <end position="371"/>
    </location>
</feature>